<dbReference type="Proteomes" id="UP000639274">
    <property type="component" value="Chromosome"/>
</dbReference>
<keyword evidence="3" id="KW-1185">Reference proteome</keyword>
<dbReference type="EMBL" id="CP071518">
    <property type="protein sequence ID" value="QSX77567.1"/>
    <property type="molecule type" value="Genomic_DNA"/>
</dbReference>
<organism evidence="2 3">
    <name type="scientific">Agrilutibacter solisilvae</name>
    <dbReference type="NCBI Taxonomy" id="2763317"/>
    <lineage>
        <taxon>Bacteria</taxon>
        <taxon>Pseudomonadati</taxon>
        <taxon>Pseudomonadota</taxon>
        <taxon>Gammaproteobacteria</taxon>
        <taxon>Lysobacterales</taxon>
        <taxon>Lysobacteraceae</taxon>
        <taxon>Agrilutibacter</taxon>
    </lineage>
</organism>
<evidence type="ECO:0000256" key="1">
    <source>
        <dbReference type="SAM" id="SignalP"/>
    </source>
</evidence>
<sequence>MKTTVLVSSLAIGVSIVCLAATLQASPPPASTGYADGVYADFAAASGRQVAFSLGTLETGTLKQLQGRSFGQILGTPRHLVEVDEDRLSLRNPRFKRDLHGYDGTELRGGVEGFEVAGLPLEMGRYRKLAVQTTVAGKTMRHQAIELCWEKLGHCVVYDPSIVFLDSIVNNRRLAKAAGYGPRVQYGERPASLAGKLGDTKLAACGLASNPAYISKWLTWGAWTQRYKNIYGITLVTKNLGGQQSGIRCNSSCYPAPFGYSNSSSGSGTLGYDVACGNAYNYGSSGRTGRWVAETKCAHKFTGDASATVTRNGSGSGVTLSWNTNGGVDSNGGYFTDTCGFF</sequence>
<proteinExistence type="predicted"/>
<evidence type="ECO:0000313" key="3">
    <source>
        <dbReference type="Proteomes" id="UP000639274"/>
    </source>
</evidence>
<protein>
    <submittedName>
        <fullName evidence="2">Uncharacterized protein</fullName>
    </submittedName>
</protein>
<accession>A0A974XXE2</accession>
<dbReference type="RefSeq" id="WP_200612672.1">
    <property type="nucleotide sequence ID" value="NZ_CP071518.1"/>
</dbReference>
<feature type="signal peptide" evidence="1">
    <location>
        <begin position="1"/>
        <end position="20"/>
    </location>
</feature>
<dbReference type="AlphaFoldDB" id="A0A974XXE2"/>
<name>A0A974XXE2_9GAMM</name>
<evidence type="ECO:0000313" key="2">
    <source>
        <dbReference type="EMBL" id="QSX77567.1"/>
    </source>
</evidence>
<reference evidence="2 3" key="1">
    <citation type="submission" date="2021-03" db="EMBL/GenBank/DDBJ databases">
        <title>Lysobacter sp. nov. isolated from soil of gangwondo yeongwol, south Korea.</title>
        <authorList>
            <person name="Kim K.R."/>
            <person name="Kim K.H."/>
            <person name="Jeon C.O."/>
        </authorList>
    </citation>
    <scope>NUCLEOTIDE SEQUENCE [LARGE SCALE GENOMIC DNA]</scope>
    <source>
        <strain evidence="2 3">R19</strain>
    </source>
</reference>
<gene>
    <name evidence="2" type="ORF">I8J32_012505</name>
</gene>
<keyword evidence="1" id="KW-0732">Signal</keyword>
<feature type="chain" id="PRO_5037240508" evidence="1">
    <location>
        <begin position="21"/>
        <end position="342"/>
    </location>
</feature>
<dbReference type="KEGG" id="lsf:I8J32_012505"/>